<name>A0ABQ5JN36_9LACO</name>
<keyword evidence="1" id="KW-1133">Transmembrane helix</keyword>
<gene>
    <name evidence="2" type="ORF">JCM31185_08930</name>
</gene>
<dbReference type="EMBL" id="BQXO01000002">
    <property type="protein sequence ID" value="GKT05605.1"/>
    <property type="molecule type" value="Genomic_DNA"/>
</dbReference>
<proteinExistence type="predicted"/>
<reference evidence="2 3" key="1">
    <citation type="submission" date="2022-03" db="EMBL/GenBank/DDBJ databases">
        <title>Draft genome sequence of Furfurilactobacillus curtus JCM 31185.</title>
        <authorList>
            <person name="Suzuki S."/>
            <person name="Endo A."/>
            <person name="Kajikawa A."/>
        </authorList>
    </citation>
    <scope>NUCLEOTIDE SEQUENCE [LARGE SCALE GENOMIC DNA]</scope>
    <source>
        <strain evidence="2 3">JCM 31185</strain>
    </source>
</reference>
<feature type="transmembrane region" description="Helical" evidence="1">
    <location>
        <begin position="107"/>
        <end position="126"/>
    </location>
</feature>
<evidence type="ECO:0000313" key="3">
    <source>
        <dbReference type="Proteomes" id="UP001628078"/>
    </source>
</evidence>
<keyword evidence="1" id="KW-0472">Membrane</keyword>
<evidence type="ECO:0000313" key="2">
    <source>
        <dbReference type="EMBL" id="GKT05605.1"/>
    </source>
</evidence>
<evidence type="ECO:0000256" key="1">
    <source>
        <dbReference type="SAM" id="Phobius"/>
    </source>
</evidence>
<feature type="transmembrane region" description="Helical" evidence="1">
    <location>
        <begin position="30"/>
        <end position="52"/>
    </location>
</feature>
<dbReference type="Proteomes" id="UP001628078">
    <property type="component" value="Unassembled WGS sequence"/>
</dbReference>
<feature type="transmembrane region" description="Helical" evidence="1">
    <location>
        <begin position="64"/>
        <end position="87"/>
    </location>
</feature>
<sequence length="164" mass="18165">MIISAVSFLIVTIIARLLRGQTNQRPTAIWLLGESLFTSSAGFLFALTLWSVAHQWWLPVDPILTSLLWLIMFVGEVIAVRLLGTHFAEVNQTAPSSLNVTKLVDGFAYHAATFWQLMGGIMLVTIGTTRSWPNQSLLIGWSFAMSVAITLQSAVKLFHVSLYD</sequence>
<protein>
    <submittedName>
        <fullName evidence="2">Uncharacterized protein</fullName>
    </submittedName>
</protein>
<keyword evidence="3" id="KW-1185">Reference proteome</keyword>
<comment type="caution">
    <text evidence="2">The sequence shown here is derived from an EMBL/GenBank/DDBJ whole genome shotgun (WGS) entry which is preliminary data.</text>
</comment>
<feature type="transmembrane region" description="Helical" evidence="1">
    <location>
        <begin position="138"/>
        <end position="158"/>
    </location>
</feature>
<accession>A0ABQ5JN36</accession>
<organism evidence="2 3">
    <name type="scientific">Furfurilactobacillus curtus</name>
    <dbReference type="NCBI Taxonomy" id="1746200"/>
    <lineage>
        <taxon>Bacteria</taxon>
        <taxon>Bacillati</taxon>
        <taxon>Bacillota</taxon>
        <taxon>Bacilli</taxon>
        <taxon>Lactobacillales</taxon>
        <taxon>Lactobacillaceae</taxon>
        <taxon>Furfurilactobacillus</taxon>
    </lineage>
</organism>
<keyword evidence="1" id="KW-0812">Transmembrane</keyword>